<feature type="transmembrane region" description="Helical" evidence="8">
    <location>
        <begin position="444"/>
        <end position="468"/>
    </location>
</feature>
<feature type="transmembrane region" description="Helical" evidence="8">
    <location>
        <begin position="77"/>
        <end position="99"/>
    </location>
</feature>
<evidence type="ECO:0000313" key="9">
    <source>
        <dbReference type="EMBL" id="CUQ92407.1"/>
    </source>
</evidence>
<protein>
    <submittedName>
        <fullName evidence="9">D-alanyl-lipoteichoic acid biosynthesis protein DltB</fullName>
    </submittedName>
</protein>
<dbReference type="PIRSF" id="PIRSF016636">
    <property type="entry name" value="AlgI_DltB"/>
    <property type="match status" value="1"/>
</dbReference>
<dbReference type="Pfam" id="PF03062">
    <property type="entry name" value="MBOAT"/>
    <property type="match status" value="1"/>
</dbReference>
<dbReference type="GO" id="GO:0042121">
    <property type="term" value="P:alginic acid biosynthetic process"/>
    <property type="evidence" value="ECO:0007669"/>
    <property type="project" value="InterPro"/>
</dbReference>
<comment type="subcellular location">
    <subcellularLocation>
        <location evidence="1">Cell membrane</location>
        <topology evidence="1">Multi-pass membrane protein</topology>
    </subcellularLocation>
</comment>
<evidence type="ECO:0000313" key="10">
    <source>
        <dbReference type="Proteomes" id="UP000095662"/>
    </source>
</evidence>
<feature type="transmembrane region" description="Helical" evidence="8">
    <location>
        <begin position="363"/>
        <end position="383"/>
    </location>
</feature>
<feature type="transmembrane region" description="Helical" evidence="8">
    <location>
        <begin position="7"/>
        <end position="23"/>
    </location>
</feature>
<evidence type="ECO:0000256" key="2">
    <source>
        <dbReference type="ARBA" id="ARBA00010323"/>
    </source>
</evidence>
<evidence type="ECO:0000256" key="1">
    <source>
        <dbReference type="ARBA" id="ARBA00004651"/>
    </source>
</evidence>
<dbReference type="OrthoDB" id="9805788at2"/>
<reference evidence="9 10" key="1">
    <citation type="submission" date="2015-09" db="EMBL/GenBank/DDBJ databases">
        <authorList>
            <consortium name="Pathogen Informatics"/>
        </authorList>
    </citation>
    <scope>NUCLEOTIDE SEQUENCE [LARGE SCALE GENOMIC DNA]</scope>
    <source>
        <strain evidence="9 10">2789STDY5834928</strain>
    </source>
</reference>
<dbReference type="InterPro" id="IPR051085">
    <property type="entry name" value="MB_O-acyltransferase"/>
</dbReference>
<gene>
    <name evidence="9" type="primary">dltB_2</name>
    <name evidence="9" type="ORF">ERS852540_02519</name>
</gene>
<dbReference type="AlphaFoldDB" id="A0A175A369"/>
<dbReference type="PANTHER" id="PTHR13285">
    <property type="entry name" value="ACYLTRANSFERASE"/>
    <property type="match status" value="1"/>
</dbReference>
<keyword evidence="7" id="KW-0012">Acyltransferase</keyword>
<feature type="transmembrane region" description="Helical" evidence="8">
    <location>
        <begin position="233"/>
        <end position="251"/>
    </location>
</feature>
<dbReference type="GO" id="GO:0016746">
    <property type="term" value="F:acyltransferase activity"/>
    <property type="evidence" value="ECO:0007669"/>
    <property type="project" value="UniProtKB-KW"/>
</dbReference>
<dbReference type="EMBL" id="CZBY01000031">
    <property type="protein sequence ID" value="CUQ92407.1"/>
    <property type="molecule type" value="Genomic_DNA"/>
</dbReference>
<feature type="transmembrane region" description="Helical" evidence="8">
    <location>
        <begin position="338"/>
        <end position="356"/>
    </location>
</feature>
<keyword evidence="7" id="KW-0808">Transferase</keyword>
<evidence type="ECO:0000256" key="4">
    <source>
        <dbReference type="ARBA" id="ARBA00022692"/>
    </source>
</evidence>
<keyword evidence="5 8" id="KW-1133">Transmembrane helix</keyword>
<evidence type="ECO:0000256" key="8">
    <source>
        <dbReference type="SAM" id="Phobius"/>
    </source>
</evidence>
<dbReference type="InterPro" id="IPR004299">
    <property type="entry name" value="MBOAT_fam"/>
</dbReference>
<organism evidence="9 10">
    <name type="scientific">[Eubacterium] siraeum</name>
    <dbReference type="NCBI Taxonomy" id="39492"/>
    <lineage>
        <taxon>Bacteria</taxon>
        <taxon>Bacillati</taxon>
        <taxon>Bacillota</taxon>
        <taxon>Clostridia</taxon>
        <taxon>Eubacteriales</taxon>
        <taxon>Oscillospiraceae</taxon>
        <taxon>Oscillospiraceae incertae sedis</taxon>
    </lineage>
</organism>
<feature type="transmembrane region" description="Helical" evidence="8">
    <location>
        <begin position="160"/>
        <end position="180"/>
    </location>
</feature>
<dbReference type="STRING" id="39492.ERS852540_02519"/>
<feature type="transmembrane region" description="Helical" evidence="8">
    <location>
        <begin position="119"/>
        <end position="139"/>
    </location>
</feature>
<feature type="transmembrane region" description="Helical" evidence="8">
    <location>
        <begin position="200"/>
        <end position="221"/>
    </location>
</feature>
<feature type="transmembrane region" description="Helical" evidence="8">
    <location>
        <begin position="46"/>
        <end position="65"/>
    </location>
</feature>
<sequence length="480" mass="54227">MVFSTSIFIYLFLPITLLIYYIAPKKSKNFIILLSGLVFYSWGEPIYVVVMLISTMIDYFAGLAMNHFEGKKLPRKLCLIVSVVMNLGLLGVFKYSGFIAENINAIAGSQIIDINNMNFFGIDFLPMNMLPIGISFFTFQSMSYTIDLYMGNVKVQKNPISFAAFVTLFPQIVAGPIVRYDDVAKELDDRTITIDLIYDGIIRFIIGLSKKVLIANSIGALWTAVKSTDISQVSVVSSWLGILAFTFQIYFDFSGYSDMAIGLGKMMGFHFPENFNYPYLSKSISEFWRRWHITLGSWFKSYVYFPLGGNRKGMPRTIMNLAITWFLTGVWHGASWNFILWGSLYGVVIILEKLFLGKWLQKIPAVFCHIYTMLLVILGWVLFDTADLPTAFAYAANMFGAGGTPFIDSTAMYQISTYGITFIICIIGCTNLPKLAVEYLKKKLPLLINYGGIAGLMGMFVMCAAYLVDQTYNPFLYFNF</sequence>
<comment type="similarity">
    <text evidence="2 7">Belongs to the membrane-bound acyltransferase family.</text>
</comment>
<dbReference type="InterPro" id="IPR024194">
    <property type="entry name" value="Ac/AlaTfrase_AlgI/DltB"/>
</dbReference>
<dbReference type="InterPro" id="IPR028362">
    <property type="entry name" value="AlgI"/>
</dbReference>
<dbReference type="Proteomes" id="UP000095662">
    <property type="component" value="Unassembled WGS sequence"/>
</dbReference>
<evidence type="ECO:0000256" key="7">
    <source>
        <dbReference type="PIRNR" id="PIRNR016636"/>
    </source>
</evidence>
<keyword evidence="3 7" id="KW-1003">Cell membrane</keyword>
<keyword evidence="4 8" id="KW-0812">Transmembrane</keyword>
<dbReference type="GO" id="GO:0005886">
    <property type="term" value="C:plasma membrane"/>
    <property type="evidence" value="ECO:0007669"/>
    <property type="project" value="UniProtKB-SubCell"/>
</dbReference>
<evidence type="ECO:0000256" key="3">
    <source>
        <dbReference type="ARBA" id="ARBA00022475"/>
    </source>
</evidence>
<evidence type="ECO:0000256" key="6">
    <source>
        <dbReference type="ARBA" id="ARBA00023136"/>
    </source>
</evidence>
<name>A0A175A369_9FIRM</name>
<feature type="transmembrane region" description="Helical" evidence="8">
    <location>
        <begin position="411"/>
        <end position="432"/>
    </location>
</feature>
<proteinExistence type="inferred from homology"/>
<keyword evidence="6 7" id="KW-0472">Membrane</keyword>
<accession>A0A175A369</accession>
<evidence type="ECO:0000256" key="5">
    <source>
        <dbReference type="ARBA" id="ARBA00022989"/>
    </source>
</evidence>
<dbReference type="PANTHER" id="PTHR13285:SF18">
    <property type="entry name" value="PROTEIN-CYSTEINE N-PALMITOYLTRANSFERASE RASP"/>
    <property type="match status" value="1"/>
</dbReference>
<dbReference type="PIRSF" id="PIRSF500217">
    <property type="entry name" value="AlgI"/>
    <property type="match status" value="1"/>
</dbReference>